<dbReference type="InterPro" id="IPR008914">
    <property type="entry name" value="PEBP"/>
</dbReference>
<name>A0A0W0YM96_9GAMM</name>
<dbReference type="PANTHER" id="PTHR30289">
    <property type="entry name" value="UNCHARACTERIZED PROTEIN YBCL-RELATED"/>
    <property type="match status" value="1"/>
</dbReference>
<dbReference type="PATRIC" id="fig|1122169.6.peg.2598"/>
<sequence>MIKNKIRVGLFALISILAIDGFANHLMLRSSSITPNGVIPVQFTCNGDNYSPPFNWTDTNKNTKSYALIVERINESGQFWVNWIVFNIPTRFTGFPEAVTLPAGVERGRNSWGTKNYRGPCTKGGPYAYHFQLYALDTRLKRRVNASTKEIKKAIKMHAIDSTEFIAFYGKPF</sequence>
<organism evidence="1 2">
    <name type="scientific">Legionella shakespearei DSM 23087</name>
    <dbReference type="NCBI Taxonomy" id="1122169"/>
    <lineage>
        <taxon>Bacteria</taxon>
        <taxon>Pseudomonadati</taxon>
        <taxon>Pseudomonadota</taxon>
        <taxon>Gammaproteobacteria</taxon>
        <taxon>Legionellales</taxon>
        <taxon>Legionellaceae</taxon>
        <taxon>Legionella</taxon>
    </lineage>
</organism>
<dbReference type="SUPFAM" id="SSF49777">
    <property type="entry name" value="PEBP-like"/>
    <property type="match status" value="1"/>
</dbReference>
<reference evidence="1 2" key="1">
    <citation type="submission" date="2015-11" db="EMBL/GenBank/DDBJ databases">
        <title>Genomic analysis of 38 Legionella species identifies large and diverse effector repertoires.</title>
        <authorList>
            <person name="Burstein D."/>
            <person name="Amaro F."/>
            <person name="Zusman T."/>
            <person name="Lifshitz Z."/>
            <person name="Cohen O."/>
            <person name="Gilbert J.A."/>
            <person name="Pupko T."/>
            <person name="Shuman H.A."/>
            <person name="Segal G."/>
        </authorList>
    </citation>
    <scope>NUCLEOTIDE SEQUENCE [LARGE SCALE GENOMIC DNA]</scope>
    <source>
        <strain evidence="1 2">ATCC 49655</strain>
    </source>
</reference>
<dbReference type="InterPro" id="IPR036610">
    <property type="entry name" value="PEBP-like_sf"/>
</dbReference>
<dbReference type="Gene3D" id="3.90.280.10">
    <property type="entry name" value="PEBP-like"/>
    <property type="match status" value="1"/>
</dbReference>
<comment type="caution">
    <text evidence="1">The sequence shown here is derived from an EMBL/GenBank/DDBJ whole genome shotgun (WGS) entry which is preliminary data.</text>
</comment>
<dbReference type="NCBIfam" id="TIGR00481">
    <property type="entry name" value="YbhB/YbcL family Raf kinase inhibitor-like protein"/>
    <property type="match status" value="1"/>
</dbReference>
<dbReference type="eggNOG" id="COG1881">
    <property type="taxonomic scope" value="Bacteria"/>
</dbReference>
<dbReference type="CDD" id="cd00865">
    <property type="entry name" value="PEBP_bact_arch"/>
    <property type="match status" value="1"/>
</dbReference>
<dbReference type="PANTHER" id="PTHR30289:SF1">
    <property type="entry name" value="PEBP (PHOSPHATIDYLETHANOLAMINE-BINDING PROTEIN) FAMILY PROTEIN"/>
    <property type="match status" value="1"/>
</dbReference>
<dbReference type="Pfam" id="PF01161">
    <property type="entry name" value="PBP"/>
    <property type="match status" value="1"/>
</dbReference>
<evidence type="ECO:0000313" key="2">
    <source>
        <dbReference type="Proteomes" id="UP000054600"/>
    </source>
</evidence>
<dbReference type="OrthoDB" id="9797506at2"/>
<dbReference type="Proteomes" id="UP000054600">
    <property type="component" value="Unassembled WGS sequence"/>
</dbReference>
<keyword evidence="2" id="KW-1185">Reference proteome</keyword>
<gene>
    <name evidence="1" type="ORF">Lsha_2257</name>
</gene>
<dbReference type="AlphaFoldDB" id="A0A0W0YM96"/>
<accession>A0A0W0YM96</accession>
<protein>
    <submittedName>
        <fullName evidence="1">Phosphatidylethanolamine-binding protein PebP</fullName>
    </submittedName>
</protein>
<evidence type="ECO:0000313" key="1">
    <source>
        <dbReference type="EMBL" id="KTD57823.1"/>
    </source>
</evidence>
<dbReference type="STRING" id="1122169.Lsha_2257"/>
<proteinExistence type="predicted"/>
<dbReference type="RefSeq" id="WP_018577346.1">
    <property type="nucleotide sequence ID" value="NZ_KB892400.1"/>
</dbReference>
<dbReference type="InterPro" id="IPR005247">
    <property type="entry name" value="YbhB_YbcL/LppC-like"/>
</dbReference>
<dbReference type="EMBL" id="LNYW01000063">
    <property type="protein sequence ID" value="KTD57823.1"/>
    <property type="molecule type" value="Genomic_DNA"/>
</dbReference>